<comment type="caution">
    <text evidence="2">The sequence shown here is derived from an EMBL/GenBank/DDBJ whole genome shotgun (WGS) entry which is preliminary data.</text>
</comment>
<organism evidence="2 3">
    <name type="scientific">Lactobacillus crispatus</name>
    <dbReference type="NCBI Taxonomy" id="47770"/>
    <lineage>
        <taxon>Bacteria</taxon>
        <taxon>Bacillati</taxon>
        <taxon>Bacillota</taxon>
        <taxon>Bacilli</taxon>
        <taxon>Lactobacillales</taxon>
        <taxon>Lactobacillaceae</taxon>
        <taxon>Lactobacillus</taxon>
    </lineage>
</organism>
<proteinExistence type="predicted"/>
<feature type="compositionally biased region" description="Basic and acidic residues" evidence="1">
    <location>
        <begin position="250"/>
        <end position="263"/>
    </location>
</feature>
<evidence type="ECO:0000313" key="2">
    <source>
        <dbReference type="EMBL" id="KAB1978277.1"/>
    </source>
</evidence>
<reference evidence="2 3" key="1">
    <citation type="submission" date="2019-09" db="EMBL/GenBank/DDBJ databases">
        <title>Investigation of probiotic properties of different lactic acid bacteria.</title>
        <authorList>
            <person name="Jaomanjaka F."/>
            <person name="Blanc P."/>
        </authorList>
    </citation>
    <scope>NUCLEOTIDE SEQUENCE [LARGE SCALE GENOMIC DNA]</scope>
    <source>
        <strain evidence="2 3">BIO6272</strain>
    </source>
</reference>
<dbReference type="Proteomes" id="UP000430323">
    <property type="component" value="Unassembled WGS sequence"/>
</dbReference>
<dbReference type="PIRSF" id="PIRSF029215">
    <property type="entry name" value="UCP029215"/>
    <property type="match status" value="1"/>
</dbReference>
<dbReference type="AlphaFoldDB" id="A0A6A1Z8R6"/>
<protein>
    <submittedName>
        <fullName evidence="2">DUF2213 domain-containing protein</fullName>
    </submittedName>
</protein>
<gene>
    <name evidence="2" type="ORF">F8251_00830</name>
</gene>
<evidence type="ECO:0000313" key="3">
    <source>
        <dbReference type="Proteomes" id="UP000430323"/>
    </source>
</evidence>
<dbReference type="Pfam" id="PF09979">
    <property type="entry name" value="DUF2213"/>
    <property type="match status" value="1"/>
</dbReference>
<accession>A0A6A1Z8R6</accession>
<evidence type="ECO:0000256" key="1">
    <source>
        <dbReference type="SAM" id="MobiDB-lite"/>
    </source>
</evidence>
<dbReference type="RefSeq" id="WP_151495044.1">
    <property type="nucleotide sequence ID" value="NZ_JBBOJP010000049.1"/>
</dbReference>
<dbReference type="EMBL" id="WBOB01000002">
    <property type="protein sequence ID" value="KAB1978277.1"/>
    <property type="molecule type" value="Genomic_DNA"/>
</dbReference>
<name>A0A6A1Z8R6_9LACO</name>
<sequence length="385" mass="41500">MSTRYDTASIRTLTTDPQTGFLHATNVPIARTGVFEYLNPDGSTDMEAKLPADILSDSTVASANNRPVTEDHPVNGNGQRILVDSSNSQQLMKGFTASNAHVDKATNTVRVDMTITNPDLISKINSGKNQLSIGFQTQIVPQSGEYNGQKYDSVQRNIQINHVAVVDMAREGPSISLVGDSAEMVGQHSNPTKKGQQMDTVKIKAGGSTITVAADDADTVMKLDADNSAKAKQIASLNAKIKELTEQRDALQGKSDEAGKKASEAQAKADSADKELADYKKKFEGDGFEKAVAERISLINKCKSIVGDSFDPTGKSAKDMKIEVIKKVDSVDLKDKDDAYINPYFDSVMNRKKDAVVGVTSTDVAGDNADTSLANLHASYYNRKK</sequence>
<dbReference type="InterPro" id="IPR016913">
    <property type="entry name" value="UCP029215"/>
</dbReference>
<feature type="region of interest" description="Disordered" evidence="1">
    <location>
        <begin position="250"/>
        <end position="271"/>
    </location>
</feature>